<name>A0A0C2JCX6_9ACTN</name>
<dbReference type="Proteomes" id="UP000031675">
    <property type="component" value="Unassembled WGS sequence"/>
</dbReference>
<evidence type="ECO:0000313" key="6">
    <source>
        <dbReference type="Proteomes" id="UP000031675"/>
    </source>
</evidence>
<keyword evidence="6" id="KW-1185">Reference proteome</keyword>
<dbReference type="PANTHER" id="PTHR46796">
    <property type="entry name" value="HTH-TYPE TRANSCRIPTIONAL ACTIVATOR RHAS-RELATED"/>
    <property type="match status" value="1"/>
</dbReference>
<evidence type="ECO:0000256" key="3">
    <source>
        <dbReference type="ARBA" id="ARBA00023163"/>
    </source>
</evidence>
<dbReference type="InterPro" id="IPR050204">
    <property type="entry name" value="AraC_XylS_family_regulators"/>
</dbReference>
<dbReference type="InterPro" id="IPR018060">
    <property type="entry name" value="HTH_AraC"/>
</dbReference>
<comment type="caution">
    <text evidence="5">The sequence shown here is derived from an EMBL/GenBank/DDBJ whole genome shotgun (WGS) entry which is preliminary data.</text>
</comment>
<keyword evidence="2" id="KW-0238">DNA-binding</keyword>
<reference evidence="6" key="1">
    <citation type="journal article" date="2015" name="Chem. Biol.">
        <title>Structure, bioactivity, and resistance mechanism of streptomonomicin, an unusual lasso Peptide from an understudied halophilic actinomycete.</title>
        <authorList>
            <person name="Metelev M."/>
            <person name="Tietz J.I."/>
            <person name="Melby J.O."/>
            <person name="Blair P.M."/>
            <person name="Zhu L."/>
            <person name="Livnat I."/>
            <person name="Severinov K."/>
            <person name="Mitchell D.A."/>
        </authorList>
    </citation>
    <scope>NUCLEOTIDE SEQUENCE [LARGE SCALE GENOMIC DNA]</scope>
    <source>
        <strain evidence="6">YIM 90003</strain>
    </source>
</reference>
<dbReference type="GO" id="GO:0043565">
    <property type="term" value="F:sequence-specific DNA binding"/>
    <property type="evidence" value="ECO:0007669"/>
    <property type="project" value="InterPro"/>
</dbReference>
<dbReference type="AlphaFoldDB" id="A0A0C2JCX6"/>
<proteinExistence type="predicted"/>
<sequence length="146" mass="15387">MALQTLVALRRGRDMLDRDYAQPLAMSAVAGAAGYSLYHFVRIFGAAYGQSPGGYLRRRRIERAQQLLRSGRYGVTETCYAVGFASLGSFSAGFHRQVGLSPSAYRALWCSRAPLPVPGCFLLMGAAPLGGADAATGEKPGAAPAG</sequence>
<keyword evidence="1" id="KW-0805">Transcription regulation</keyword>
<feature type="domain" description="HTH araC/xylS-type" evidence="4">
    <location>
        <begin position="10"/>
        <end position="108"/>
    </location>
</feature>
<dbReference type="PROSITE" id="PS01124">
    <property type="entry name" value="HTH_ARAC_FAMILY_2"/>
    <property type="match status" value="1"/>
</dbReference>
<evidence type="ECO:0000256" key="2">
    <source>
        <dbReference type="ARBA" id="ARBA00023125"/>
    </source>
</evidence>
<accession>A0A0C2JCX6</accession>
<dbReference type="EMBL" id="JROO01000014">
    <property type="protein sequence ID" value="KIH99276.1"/>
    <property type="molecule type" value="Genomic_DNA"/>
</dbReference>
<dbReference type="GO" id="GO:0003700">
    <property type="term" value="F:DNA-binding transcription factor activity"/>
    <property type="evidence" value="ECO:0007669"/>
    <property type="project" value="InterPro"/>
</dbReference>
<keyword evidence="3" id="KW-0804">Transcription</keyword>
<protein>
    <recommendedName>
        <fullName evidence="4">HTH araC/xylS-type domain-containing protein</fullName>
    </recommendedName>
</protein>
<dbReference type="InterPro" id="IPR009057">
    <property type="entry name" value="Homeodomain-like_sf"/>
</dbReference>
<gene>
    <name evidence="5" type="ORF">LP52_08965</name>
</gene>
<evidence type="ECO:0000259" key="4">
    <source>
        <dbReference type="PROSITE" id="PS01124"/>
    </source>
</evidence>
<evidence type="ECO:0000313" key="5">
    <source>
        <dbReference type="EMBL" id="KIH99276.1"/>
    </source>
</evidence>
<evidence type="ECO:0000256" key="1">
    <source>
        <dbReference type="ARBA" id="ARBA00023015"/>
    </source>
</evidence>
<dbReference type="SUPFAM" id="SSF46689">
    <property type="entry name" value="Homeodomain-like"/>
    <property type="match status" value="2"/>
</dbReference>
<dbReference type="Pfam" id="PF12833">
    <property type="entry name" value="HTH_18"/>
    <property type="match status" value="1"/>
</dbReference>
<dbReference type="SMART" id="SM00342">
    <property type="entry name" value="HTH_ARAC"/>
    <property type="match status" value="1"/>
</dbReference>
<dbReference type="Gene3D" id="1.10.10.60">
    <property type="entry name" value="Homeodomain-like"/>
    <property type="match status" value="2"/>
</dbReference>
<dbReference type="STRING" id="183763.LP52_08965"/>
<organism evidence="5 6">
    <name type="scientific">Streptomonospora alba</name>
    <dbReference type="NCBI Taxonomy" id="183763"/>
    <lineage>
        <taxon>Bacteria</taxon>
        <taxon>Bacillati</taxon>
        <taxon>Actinomycetota</taxon>
        <taxon>Actinomycetes</taxon>
        <taxon>Streptosporangiales</taxon>
        <taxon>Nocardiopsidaceae</taxon>
        <taxon>Streptomonospora</taxon>
    </lineage>
</organism>